<name>A0A6C0LLD2_9ZZZZ</name>
<evidence type="ECO:0000313" key="2">
    <source>
        <dbReference type="EMBL" id="QHU31726.1"/>
    </source>
</evidence>
<reference evidence="2" key="1">
    <citation type="journal article" date="2020" name="Nature">
        <title>Giant virus diversity and host interactions through global metagenomics.</title>
        <authorList>
            <person name="Schulz F."/>
            <person name="Roux S."/>
            <person name="Paez-Espino D."/>
            <person name="Jungbluth S."/>
            <person name="Walsh D.A."/>
            <person name="Denef V.J."/>
            <person name="McMahon K.D."/>
            <person name="Konstantinidis K.T."/>
            <person name="Eloe-Fadrosh E.A."/>
            <person name="Kyrpides N.C."/>
            <person name="Woyke T."/>
        </authorList>
    </citation>
    <scope>NUCLEOTIDE SEQUENCE</scope>
    <source>
        <strain evidence="2">GVMAG-M-3300027963-41</strain>
    </source>
</reference>
<proteinExistence type="predicted"/>
<evidence type="ECO:0000256" key="1">
    <source>
        <dbReference type="SAM" id="MobiDB-lite"/>
    </source>
</evidence>
<dbReference type="EMBL" id="MN740532">
    <property type="protein sequence ID" value="QHU31726.1"/>
    <property type="molecule type" value="Genomic_DNA"/>
</dbReference>
<organism evidence="2">
    <name type="scientific">viral metagenome</name>
    <dbReference type="NCBI Taxonomy" id="1070528"/>
    <lineage>
        <taxon>unclassified sequences</taxon>
        <taxon>metagenomes</taxon>
        <taxon>organismal metagenomes</taxon>
    </lineage>
</organism>
<dbReference type="AlphaFoldDB" id="A0A6C0LLD2"/>
<feature type="region of interest" description="Disordered" evidence="1">
    <location>
        <begin position="123"/>
        <end position="143"/>
    </location>
</feature>
<accession>A0A6C0LLD2</accession>
<sequence length="143" mass="16395">MPDTAKTWAEMRQKAFERNLMRSPLQPNMIEWIREVEHKNVNDAVFLQQQKENANRRARQLARDQANAAAIRASMGIATPAPPAVPKTNFTAENLAFLNMAAKFSRGREPTELEKAFAGLNAAEKLGKKKKRTRRRHRTRSRK</sequence>
<feature type="compositionally biased region" description="Basic residues" evidence="1">
    <location>
        <begin position="127"/>
        <end position="143"/>
    </location>
</feature>
<protein>
    <submittedName>
        <fullName evidence="2">Uncharacterized protein</fullName>
    </submittedName>
</protein>